<reference evidence="7 8" key="1">
    <citation type="journal article" date="2011" name="Stand. Genomic Sci.">
        <title>Complete genome sequence of Desulfobulbus propionicus type strain (1pr3).</title>
        <authorList>
            <person name="Pagani I."/>
            <person name="Lapidus A."/>
            <person name="Nolan M."/>
            <person name="Lucas S."/>
            <person name="Hammon N."/>
            <person name="Deshpande S."/>
            <person name="Cheng J.F."/>
            <person name="Chertkov O."/>
            <person name="Davenport K."/>
            <person name="Tapia R."/>
            <person name="Han C."/>
            <person name="Goodwin L."/>
            <person name="Pitluck S."/>
            <person name="Liolios K."/>
            <person name="Mavromatis K."/>
            <person name="Ivanova N."/>
            <person name="Mikhailova N."/>
            <person name="Pati A."/>
            <person name="Chen A."/>
            <person name="Palaniappan K."/>
            <person name="Land M."/>
            <person name="Hauser L."/>
            <person name="Chang Y.J."/>
            <person name="Jeffries C.D."/>
            <person name="Detter J.C."/>
            <person name="Brambilla E."/>
            <person name="Kannan K.P."/>
            <person name="Djao O.D."/>
            <person name="Rohde M."/>
            <person name="Pukall R."/>
            <person name="Spring S."/>
            <person name="Goker M."/>
            <person name="Sikorski J."/>
            <person name="Woyke T."/>
            <person name="Bristow J."/>
            <person name="Eisen J.A."/>
            <person name="Markowitz V."/>
            <person name="Hugenholtz P."/>
            <person name="Kyrpides N.C."/>
            <person name="Klenk H.P."/>
        </authorList>
    </citation>
    <scope>NUCLEOTIDE SEQUENCE [LARGE SCALE GENOMIC DNA]</scope>
    <source>
        <strain evidence="8">ATCC 33891 / DSM 2032 / 1pr3</strain>
    </source>
</reference>
<dbReference type="Pfam" id="PF23914">
    <property type="entry name" value="TPR_CcmH_CycH"/>
    <property type="match status" value="1"/>
</dbReference>
<evidence type="ECO:0000313" key="8">
    <source>
        <dbReference type="Proteomes" id="UP000006365"/>
    </source>
</evidence>
<organism evidence="7 8">
    <name type="scientific">Desulfobulbus propionicus (strain ATCC 33891 / DSM 2032 / VKM B-1956 / 1pr3)</name>
    <dbReference type="NCBI Taxonomy" id="577650"/>
    <lineage>
        <taxon>Bacteria</taxon>
        <taxon>Pseudomonadati</taxon>
        <taxon>Thermodesulfobacteriota</taxon>
        <taxon>Desulfobulbia</taxon>
        <taxon>Desulfobulbales</taxon>
        <taxon>Desulfobulbaceae</taxon>
        <taxon>Desulfobulbus</taxon>
    </lineage>
</organism>
<dbReference type="RefSeq" id="WP_015725195.1">
    <property type="nucleotide sequence ID" value="NC_014972.1"/>
</dbReference>
<protein>
    <submittedName>
        <fullName evidence="7">Tetratricopeptide TPR_1 repeat-containing protein</fullName>
    </submittedName>
</protein>
<feature type="repeat" description="TPR" evidence="4">
    <location>
        <begin position="68"/>
        <end position="101"/>
    </location>
</feature>
<dbReference type="SMART" id="SM00028">
    <property type="entry name" value="TPR"/>
    <property type="match status" value="2"/>
</dbReference>
<dbReference type="PROSITE" id="PS50293">
    <property type="entry name" value="TPR_REGION"/>
    <property type="match status" value="1"/>
</dbReference>
<gene>
    <name evidence="7" type="ordered locus">Despr_2532</name>
</gene>
<keyword evidence="5" id="KW-1133">Transmembrane helix</keyword>
<dbReference type="InterPro" id="IPR051685">
    <property type="entry name" value="Ycf3/AcsC/BcsC/TPR_MFPF"/>
</dbReference>
<keyword evidence="5" id="KW-0472">Membrane</keyword>
<dbReference type="Gene3D" id="1.25.40.10">
    <property type="entry name" value="Tetratricopeptide repeat domain"/>
    <property type="match status" value="1"/>
</dbReference>
<evidence type="ECO:0000256" key="4">
    <source>
        <dbReference type="PROSITE-ProRule" id="PRU00339"/>
    </source>
</evidence>
<evidence type="ECO:0000256" key="5">
    <source>
        <dbReference type="SAM" id="Phobius"/>
    </source>
</evidence>
<evidence type="ECO:0000313" key="7">
    <source>
        <dbReference type="EMBL" id="ADW18669.1"/>
    </source>
</evidence>
<dbReference type="InterPro" id="IPR011990">
    <property type="entry name" value="TPR-like_helical_dom_sf"/>
</dbReference>
<keyword evidence="2 4" id="KW-0802">TPR repeat</keyword>
<accession>A0A7U4DQ22</accession>
<dbReference type="Proteomes" id="UP000006365">
    <property type="component" value="Chromosome"/>
</dbReference>
<keyword evidence="3" id="KW-0793">Thylakoid</keyword>
<dbReference type="PANTHER" id="PTHR44943:SF9">
    <property type="entry name" value="TPR-REPEAT-CONTAINING PROTEIN"/>
    <property type="match status" value="1"/>
</dbReference>
<dbReference type="SUPFAM" id="SSF48452">
    <property type="entry name" value="TPR-like"/>
    <property type="match status" value="1"/>
</dbReference>
<keyword evidence="1" id="KW-0677">Repeat</keyword>
<feature type="transmembrane region" description="Helical" evidence="5">
    <location>
        <begin position="12"/>
        <end position="33"/>
    </location>
</feature>
<dbReference type="InterPro" id="IPR056413">
    <property type="entry name" value="TPR_CcmH_CycH"/>
</dbReference>
<name>A0A7U4DQ22_DESPD</name>
<evidence type="ECO:0000256" key="3">
    <source>
        <dbReference type="ARBA" id="ARBA00023078"/>
    </source>
</evidence>
<evidence type="ECO:0000259" key="6">
    <source>
        <dbReference type="Pfam" id="PF23914"/>
    </source>
</evidence>
<evidence type="ECO:0000256" key="2">
    <source>
        <dbReference type="ARBA" id="ARBA00022803"/>
    </source>
</evidence>
<dbReference type="PROSITE" id="PS50005">
    <property type="entry name" value="TPR"/>
    <property type="match status" value="2"/>
</dbReference>
<keyword evidence="5" id="KW-0812">Transmembrane</keyword>
<sequence>MDPKDYIKKQRFYLYVVAALIIGFLGGAIFAVYRLPQVNEPSTASRQQEAAEAIASMEKAVQQKPDDGHAWVELGHAYFDTGQAPKAIQAYTKALELLPGDLNVMTDLGVMYHQDNQHQKAIDLFDQVLKSNPKHEQARFNKGVVLLTGLNDRKGALAEWKTLVQHHPMAAAPSGKMVGDLIDQLEKEEGK</sequence>
<dbReference type="AlphaFoldDB" id="A0A7U4DQ22"/>
<keyword evidence="8" id="KW-1185">Reference proteome</keyword>
<feature type="domain" description="Cytochrome c-type biogenesis protein H TPR" evidence="6">
    <location>
        <begin position="41"/>
        <end position="165"/>
    </location>
</feature>
<dbReference type="PANTHER" id="PTHR44943">
    <property type="entry name" value="CELLULOSE SYNTHASE OPERON PROTEIN C"/>
    <property type="match status" value="1"/>
</dbReference>
<dbReference type="InterPro" id="IPR019734">
    <property type="entry name" value="TPR_rpt"/>
</dbReference>
<feature type="repeat" description="TPR" evidence="4">
    <location>
        <begin position="102"/>
        <end position="135"/>
    </location>
</feature>
<dbReference type="KEGG" id="dpr:Despr_2532"/>
<proteinExistence type="predicted"/>
<evidence type="ECO:0000256" key="1">
    <source>
        <dbReference type="ARBA" id="ARBA00022737"/>
    </source>
</evidence>
<dbReference type="EMBL" id="CP002364">
    <property type="protein sequence ID" value="ADW18669.1"/>
    <property type="molecule type" value="Genomic_DNA"/>
</dbReference>